<proteinExistence type="predicted"/>
<evidence type="ECO:0000256" key="1">
    <source>
        <dbReference type="SAM" id="MobiDB-lite"/>
    </source>
</evidence>
<feature type="region of interest" description="Disordered" evidence="1">
    <location>
        <begin position="25"/>
        <end position="76"/>
    </location>
</feature>
<gene>
    <name evidence="2" type="ORF">BXT89_14285</name>
</gene>
<evidence type="ECO:0000313" key="3">
    <source>
        <dbReference type="Proteomes" id="UP000242847"/>
    </source>
</evidence>
<keyword evidence="3" id="KW-1185">Reference proteome</keyword>
<dbReference type="Proteomes" id="UP000242847">
    <property type="component" value="Unassembled WGS sequence"/>
</dbReference>
<organism evidence="2 3">
    <name type="scientific">Halopseudomonas pachastrellae</name>
    <dbReference type="NCBI Taxonomy" id="254161"/>
    <lineage>
        <taxon>Bacteria</taxon>
        <taxon>Pseudomonadati</taxon>
        <taxon>Pseudomonadota</taxon>
        <taxon>Gammaproteobacteria</taxon>
        <taxon>Pseudomonadales</taxon>
        <taxon>Pseudomonadaceae</taxon>
        <taxon>Halopseudomonas</taxon>
    </lineage>
</organism>
<accession>A0A1S8DE30</accession>
<dbReference type="AlphaFoldDB" id="A0A1S8DE30"/>
<feature type="compositionally biased region" description="Basic and acidic residues" evidence="1">
    <location>
        <begin position="41"/>
        <end position="63"/>
    </location>
</feature>
<protein>
    <submittedName>
        <fullName evidence="2">Uncharacterized protein</fullName>
    </submittedName>
</protein>
<dbReference type="RefSeq" id="WP_083728354.1">
    <property type="nucleotide sequence ID" value="NZ_FOUD01000001.1"/>
</dbReference>
<evidence type="ECO:0000313" key="2">
    <source>
        <dbReference type="EMBL" id="ONM43119.1"/>
    </source>
</evidence>
<reference evidence="2 3" key="1">
    <citation type="submission" date="2017-01" db="EMBL/GenBank/DDBJ databases">
        <title>Draft genome sequence of Pseudomonas pachastrellae type strain CCUG 46540T from a deep sea.</title>
        <authorList>
            <person name="Gomila M."/>
            <person name="Mulet M."/>
            <person name="Lalucat J."/>
            <person name="Garcia-Valdes E."/>
        </authorList>
    </citation>
    <scope>NUCLEOTIDE SEQUENCE [LARGE SCALE GENOMIC DNA]</scope>
    <source>
        <strain evidence="2 3">CCUG 46540</strain>
    </source>
</reference>
<sequence length="165" mass="18327">MSRPAINNEKSDDLAAQVAAFTAAGGKITQGPELKQVPRRQRSEPKAAERPRPPSTPKQDESKAKKRQRQHAEIMRSYEGRLSAEELAAILCVSTSQVRKLAETYGVEILKKGSRAGPSAEQLAEMRRLSAENSTLRDAAKWIGVRPHTLRRWGDDRGITFGRKP</sequence>
<name>A0A1S8DE30_9GAMM</name>
<comment type="caution">
    <text evidence="2">The sequence shown here is derived from an EMBL/GenBank/DDBJ whole genome shotgun (WGS) entry which is preliminary data.</text>
</comment>
<dbReference type="EMBL" id="MUBC01000035">
    <property type="protein sequence ID" value="ONM43119.1"/>
    <property type="molecule type" value="Genomic_DNA"/>
</dbReference>
<dbReference type="STRING" id="254161.SAMN05216256_10177"/>